<keyword evidence="6" id="KW-0229">DNA integration</keyword>
<evidence type="ECO:0000259" key="10">
    <source>
        <dbReference type="PROSITE" id="PS50994"/>
    </source>
</evidence>
<evidence type="ECO:0000256" key="4">
    <source>
        <dbReference type="ARBA" id="ARBA00022801"/>
    </source>
</evidence>
<comment type="caution">
    <text evidence="11">The sequence shown here is derived from an EMBL/GenBank/DDBJ whole genome shotgun (WGS) entry which is preliminary data.</text>
</comment>
<sequence>MATTMGDQPVILDNGSKIQLRDVYVVPELAKNLVSVSKMLAQGAMVFFDDEGAKITRSGKPGEVIATATWQNGLCFLNGKTIEMAAANVVAKENDTLIDWHKRLGHVHTDAIAMLENHDLATGVHVTDHAKVSVAPVTKSTTATTDTSASAPTDEIGAVIGIDIKTDLKPRDYAKNKQLLHMVEYATGYGEIFPMKRRKEWFGLATAFITKFERQHDVNVKVVRGDNEFRAKKMVKWCEQKGIRMQLTEPGESSSNGKVERRHRTVCDGMRAMLFDAPAIPRSLWTEAAKHQSWLRNRLPTRSNAGHMSPIEA</sequence>
<evidence type="ECO:0000256" key="9">
    <source>
        <dbReference type="ARBA" id="ARBA00023172"/>
    </source>
</evidence>
<dbReference type="InterPro" id="IPR039537">
    <property type="entry name" value="Retrotran_Ty1/copia-like"/>
</dbReference>
<feature type="domain" description="Integrase catalytic" evidence="10">
    <location>
        <begin position="148"/>
        <end position="313"/>
    </location>
</feature>
<keyword evidence="12" id="KW-1185">Reference proteome</keyword>
<evidence type="ECO:0000256" key="3">
    <source>
        <dbReference type="ARBA" id="ARBA00022759"/>
    </source>
</evidence>
<gene>
    <name evidence="11" type="ORF">N0F65_003089</name>
</gene>
<keyword evidence="1" id="KW-0540">Nuclease</keyword>
<keyword evidence="7" id="KW-0695">RNA-directed DNA polymerase</keyword>
<dbReference type="GO" id="GO:0016787">
    <property type="term" value="F:hydrolase activity"/>
    <property type="evidence" value="ECO:0007669"/>
    <property type="project" value="UniProtKB-KW"/>
</dbReference>
<dbReference type="InterPro" id="IPR036397">
    <property type="entry name" value="RNaseH_sf"/>
</dbReference>
<evidence type="ECO:0000313" key="11">
    <source>
        <dbReference type="EMBL" id="DAZ94919.1"/>
    </source>
</evidence>
<dbReference type="GO" id="GO:0003676">
    <property type="term" value="F:nucleic acid binding"/>
    <property type="evidence" value="ECO:0007669"/>
    <property type="project" value="InterPro"/>
</dbReference>
<dbReference type="Gene3D" id="3.30.420.10">
    <property type="entry name" value="Ribonuclease H-like superfamily/Ribonuclease H"/>
    <property type="match status" value="1"/>
</dbReference>
<dbReference type="GO" id="GO:0004519">
    <property type="term" value="F:endonuclease activity"/>
    <property type="evidence" value="ECO:0007669"/>
    <property type="project" value="UniProtKB-KW"/>
</dbReference>
<keyword evidence="8" id="KW-0548">Nucleotidyltransferase</keyword>
<evidence type="ECO:0000256" key="5">
    <source>
        <dbReference type="ARBA" id="ARBA00022842"/>
    </source>
</evidence>
<dbReference type="InterPro" id="IPR012337">
    <property type="entry name" value="RNaseH-like_sf"/>
</dbReference>
<name>A0AAV2YQJ3_9STRA</name>
<keyword evidence="8" id="KW-0239">DNA-directed DNA polymerase</keyword>
<dbReference type="PANTHER" id="PTHR42648:SF11">
    <property type="entry name" value="TRANSPOSON TY4-P GAG-POL POLYPROTEIN"/>
    <property type="match status" value="1"/>
</dbReference>
<keyword evidence="4" id="KW-0378">Hydrolase</keyword>
<accession>A0AAV2YQJ3</accession>
<keyword evidence="5" id="KW-0460">Magnesium</keyword>
<keyword evidence="9" id="KW-0233">DNA recombination</keyword>
<reference evidence="11" key="1">
    <citation type="submission" date="2022-11" db="EMBL/GenBank/DDBJ databases">
        <authorList>
            <person name="Morgan W.R."/>
            <person name="Tartar A."/>
        </authorList>
    </citation>
    <scope>NUCLEOTIDE SEQUENCE</scope>
    <source>
        <strain evidence="11">ARSEF 373</strain>
    </source>
</reference>
<dbReference type="InterPro" id="IPR001584">
    <property type="entry name" value="Integrase_cat-core"/>
</dbReference>
<dbReference type="PROSITE" id="PS50994">
    <property type="entry name" value="INTEGRASE"/>
    <property type="match status" value="1"/>
</dbReference>
<dbReference type="GO" id="GO:0046872">
    <property type="term" value="F:metal ion binding"/>
    <property type="evidence" value="ECO:0007669"/>
    <property type="project" value="UniProtKB-KW"/>
</dbReference>
<evidence type="ECO:0000256" key="8">
    <source>
        <dbReference type="ARBA" id="ARBA00022932"/>
    </source>
</evidence>
<dbReference type="Proteomes" id="UP001146120">
    <property type="component" value="Unassembled WGS sequence"/>
</dbReference>
<dbReference type="AlphaFoldDB" id="A0AAV2YQJ3"/>
<evidence type="ECO:0000256" key="7">
    <source>
        <dbReference type="ARBA" id="ARBA00022918"/>
    </source>
</evidence>
<reference evidence="11" key="2">
    <citation type="journal article" date="2023" name="Microbiol Resour">
        <title>Decontamination and Annotation of the Draft Genome Sequence of the Oomycete Lagenidium giganteum ARSEF 373.</title>
        <authorList>
            <person name="Morgan W.R."/>
            <person name="Tartar A."/>
        </authorList>
    </citation>
    <scope>NUCLEOTIDE SEQUENCE</scope>
    <source>
        <strain evidence="11">ARSEF 373</strain>
    </source>
</reference>
<dbReference type="EMBL" id="DAKRPA010000227">
    <property type="protein sequence ID" value="DAZ94919.1"/>
    <property type="molecule type" value="Genomic_DNA"/>
</dbReference>
<organism evidence="11 12">
    <name type="scientific">Lagenidium giganteum</name>
    <dbReference type="NCBI Taxonomy" id="4803"/>
    <lineage>
        <taxon>Eukaryota</taxon>
        <taxon>Sar</taxon>
        <taxon>Stramenopiles</taxon>
        <taxon>Oomycota</taxon>
        <taxon>Peronosporomycetes</taxon>
        <taxon>Pythiales</taxon>
        <taxon>Pythiaceae</taxon>
    </lineage>
</organism>
<keyword evidence="3" id="KW-0255">Endonuclease</keyword>
<protein>
    <recommendedName>
        <fullName evidence="10">Integrase catalytic domain-containing protein</fullName>
    </recommendedName>
</protein>
<evidence type="ECO:0000256" key="2">
    <source>
        <dbReference type="ARBA" id="ARBA00022723"/>
    </source>
</evidence>
<keyword evidence="8" id="KW-0808">Transferase</keyword>
<evidence type="ECO:0000256" key="6">
    <source>
        <dbReference type="ARBA" id="ARBA00022908"/>
    </source>
</evidence>
<dbReference type="GO" id="GO:0003964">
    <property type="term" value="F:RNA-directed DNA polymerase activity"/>
    <property type="evidence" value="ECO:0007669"/>
    <property type="project" value="UniProtKB-KW"/>
</dbReference>
<proteinExistence type="predicted"/>
<dbReference type="GO" id="GO:0006310">
    <property type="term" value="P:DNA recombination"/>
    <property type="evidence" value="ECO:0007669"/>
    <property type="project" value="UniProtKB-KW"/>
</dbReference>
<dbReference type="GO" id="GO:0015074">
    <property type="term" value="P:DNA integration"/>
    <property type="evidence" value="ECO:0007669"/>
    <property type="project" value="UniProtKB-KW"/>
</dbReference>
<dbReference type="PANTHER" id="PTHR42648">
    <property type="entry name" value="TRANSPOSASE, PUTATIVE-RELATED"/>
    <property type="match status" value="1"/>
</dbReference>
<keyword evidence="2" id="KW-0479">Metal-binding</keyword>
<dbReference type="SUPFAM" id="SSF53098">
    <property type="entry name" value="Ribonuclease H-like"/>
    <property type="match status" value="1"/>
</dbReference>
<dbReference type="GO" id="GO:0003887">
    <property type="term" value="F:DNA-directed DNA polymerase activity"/>
    <property type="evidence" value="ECO:0007669"/>
    <property type="project" value="UniProtKB-KW"/>
</dbReference>
<evidence type="ECO:0000313" key="12">
    <source>
        <dbReference type="Proteomes" id="UP001146120"/>
    </source>
</evidence>
<evidence type="ECO:0000256" key="1">
    <source>
        <dbReference type="ARBA" id="ARBA00022722"/>
    </source>
</evidence>